<sequence length="99" mass="11236">MPARLHLGVQYQANHNKIHSLTHTHLYTDTKISRQFEVRCLTQGHIDMWQEEAGIEPTTLQDEPLISVITGKPMQSPSLKSVAGMFQSCVSEELFLIVF</sequence>
<organism evidence="1 2">
    <name type="scientific">Goodea atripinnis</name>
    <dbReference type="NCBI Taxonomy" id="208336"/>
    <lineage>
        <taxon>Eukaryota</taxon>
        <taxon>Metazoa</taxon>
        <taxon>Chordata</taxon>
        <taxon>Craniata</taxon>
        <taxon>Vertebrata</taxon>
        <taxon>Euteleostomi</taxon>
        <taxon>Actinopterygii</taxon>
        <taxon>Neopterygii</taxon>
        <taxon>Teleostei</taxon>
        <taxon>Neoteleostei</taxon>
        <taxon>Acanthomorphata</taxon>
        <taxon>Ovalentaria</taxon>
        <taxon>Atherinomorphae</taxon>
        <taxon>Cyprinodontiformes</taxon>
        <taxon>Goodeidae</taxon>
        <taxon>Goodea</taxon>
    </lineage>
</organism>
<dbReference type="EMBL" id="JAHRIO010027918">
    <property type="protein sequence ID" value="MEQ2166980.1"/>
    <property type="molecule type" value="Genomic_DNA"/>
</dbReference>
<accession>A0ABV0N6N8</accession>
<evidence type="ECO:0000313" key="1">
    <source>
        <dbReference type="EMBL" id="MEQ2166980.1"/>
    </source>
</evidence>
<reference evidence="1 2" key="1">
    <citation type="submission" date="2021-06" db="EMBL/GenBank/DDBJ databases">
        <authorList>
            <person name="Palmer J.M."/>
        </authorList>
    </citation>
    <scope>NUCLEOTIDE SEQUENCE [LARGE SCALE GENOMIC DNA]</scope>
    <source>
        <strain evidence="1 2">GA_2019</strain>
        <tissue evidence="1">Muscle</tissue>
    </source>
</reference>
<name>A0ABV0N6N8_9TELE</name>
<keyword evidence="2" id="KW-1185">Reference proteome</keyword>
<comment type="caution">
    <text evidence="1">The sequence shown here is derived from an EMBL/GenBank/DDBJ whole genome shotgun (WGS) entry which is preliminary data.</text>
</comment>
<evidence type="ECO:0000313" key="2">
    <source>
        <dbReference type="Proteomes" id="UP001476798"/>
    </source>
</evidence>
<protein>
    <submittedName>
        <fullName evidence="1">Uncharacterized protein</fullName>
    </submittedName>
</protein>
<dbReference type="Proteomes" id="UP001476798">
    <property type="component" value="Unassembled WGS sequence"/>
</dbReference>
<gene>
    <name evidence="1" type="ORF">GOODEAATRI_034069</name>
</gene>
<proteinExistence type="predicted"/>